<dbReference type="InterPro" id="IPR010920">
    <property type="entry name" value="LSM_dom_sf"/>
</dbReference>
<dbReference type="InterPro" id="IPR011014">
    <property type="entry name" value="MscS_channel_TM-2"/>
</dbReference>
<comment type="caution">
    <text evidence="11">The sequence shown here is derived from an EMBL/GenBank/DDBJ whole genome shotgun (WGS) entry which is preliminary data.</text>
</comment>
<name>A0A8J6NGS8_9CHLR</name>
<keyword evidence="3" id="KW-1003">Cell membrane</keyword>
<comment type="subcellular location">
    <subcellularLocation>
        <location evidence="1">Cell membrane</location>
        <topology evidence="1">Multi-pass membrane protein</topology>
    </subcellularLocation>
</comment>
<reference evidence="11 12" key="1">
    <citation type="submission" date="2020-08" db="EMBL/GenBank/DDBJ databases">
        <title>Bridging the membrane lipid divide: bacteria of the FCB group superphylum have the potential to synthesize archaeal ether lipids.</title>
        <authorList>
            <person name="Villanueva L."/>
            <person name="Von Meijenfeldt F.A.B."/>
            <person name="Westbye A.B."/>
            <person name="Yadav S."/>
            <person name="Hopmans E.C."/>
            <person name="Dutilh B.E."/>
            <person name="Sinninghe Damste J.S."/>
        </authorList>
    </citation>
    <scope>NUCLEOTIDE SEQUENCE [LARGE SCALE GENOMIC DNA]</scope>
    <source>
        <strain evidence="11">NIOZ-UU36</strain>
    </source>
</reference>
<evidence type="ECO:0000313" key="11">
    <source>
        <dbReference type="EMBL" id="MBC8333862.1"/>
    </source>
</evidence>
<evidence type="ECO:0000256" key="5">
    <source>
        <dbReference type="ARBA" id="ARBA00022989"/>
    </source>
</evidence>
<evidence type="ECO:0000256" key="2">
    <source>
        <dbReference type="ARBA" id="ARBA00008017"/>
    </source>
</evidence>
<dbReference type="SUPFAM" id="SSF50182">
    <property type="entry name" value="Sm-like ribonucleoproteins"/>
    <property type="match status" value="1"/>
</dbReference>
<dbReference type="Gene3D" id="1.10.287.1260">
    <property type="match status" value="1"/>
</dbReference>
<dbReference type="EMBL" id="JACNJN010000028">
    <property type="protein sequence ID" value="MBC8333862.1"/>
    <property type="molecule type" value="Genomic_DNA"/>
</dbReference>
<evidence type="ECO:0000256" key="1">
    <source>
        <dbReference type="ARBA" id="ARBA00004651"/>
    </source>
</evidence>
<dbReference type="GO" id="GO:0005886">
    <property type="term" value="C:plasma membrane"/>
    <property type="evidence" value="ECO:0007669"/>
    <property type="project" value="UniProtKB-SubCell"/>
</dbReference>
<dbReference type="Gene3D" id="2.30.30.60">
    <property type="match status" value="1"/>
</dbReference>
<gene>
    <name evidence="11" type="ORF">H8E29_01215</name>
</gene>
<evidence type="ECO:0000256" key="4">
    <source>
        <dbReference type="ARBA" id="ARBA00022692"/>
    </source>
</evidence>
<dbReference type="Pfam" id="PF21088">
    <property type="entry name" value="MS_channel_1st"/>
    <property type="match status" value="1"/>
</dbReference>
<sequence>MVSNIGKWYEKQLSSTDEVELAERLMPFLRRVLLILVVVIFAIILLDFFEIEVGGMVATLGIGSLAIALAAQAALSDTISGFVIMMDRPYRIGDRIEVQDLSTWGDVVDIGLRSTRIRTLDNRMVIIPNSVMSKSLIVNHSFPDTQYRIQIHIGIAYGSDIEQARQIIVDAVRQVEGVLPNRPVEALFLEFGDSAITFRVRWWLESYIDTRRMFDRVNTAIYNSLNKAGIVIPFPQRVITYKKDPAKDPGSVEVFPKKE</sequence>
<feature type="transmembrane region" description="Helical" evidence="7">
    <location>
        <begin position="32"/>
        <end position="49"/>
    </location>
</feature>
<keyword evidence="6 7" id="KW-0472">Membrane</keyword>
<dbReference type="InterPro" id="IPR006685">
    <property type="entry name" value="MscS_channel_2nd"/>
</dbReference>
<dbReference type="InterPro" id="IPR049278">
    <property type="entry name" value="MS_channel_C"/>
</dbReference>
<dbReference type="Pfam" id="PF00924">
    <property type="entry name" value="MS_channel_2nd"/>
    <property type="match status" value="1"/>
</dbReference>
<dbReference type="PANTHER" id="PTHR30221:SF1">
    <property type="entry name" value="SMALL-CONDUCTANCE MECHANOSENSITIVE CHANNEL"/>
    <property type="match status" value="1"/>
</dbReference>
<feature type="domain" description="Mechanosensitive ion channel transmembrane helices 2/3" evidence="10">
    <location>
        <begin position="32"/>
        <end position="72"/>
    </location>
</feature>
<dbReference type="InterPro" id="IPR045275">
    <property type="entry name" value="MscS_archaea/bacteria_type"/>
</dbReference>
<feature type="domain" description="Mechanosensitive ion channel MscS C-terminal" evidence="9">
    <location>
        <begin position="150"/>
        <end position="232"/>
    </location>
</feature>
<accession>A0A8J6NGS8</accession>
<proteinExistence type="inferred from homology"/>
<evidence type="ECO:0000259" key="9">
    <source>
        <dbReference type="Pfam" id="PF21082"/>
    </source>
</evidence>
<evidence type="ECO:0000256" key="6">
    <source>
        <dbReference type="ARBA" id="ARBA00023136"/>
    </source>
</evidence>
<evidence type="ECO:0000256" key="3">
    <source>
        <dbReference type="ARBA" id="ARBA00022475"/>
    </source>
</evidence>
<dbReference type="Proteomes" id="UP000614469">
    <property type="component" value="Unassembled WGS sequence"/>
</dbReference>
<feature type="transmembrane region" description="Helical" evidence="7">
    <location>
        <begin position="61"/>
        <end position="85"/>
    </location>
</feature>
<dbReference type="GO" id="GO:0008381">
    <property type="term" value="F:mechanosensitive monoatomic ion channel activity"/>
    <property type="evidence" value="ECO:0007669"/>
    <property type="project" value="InterPro"/>
</dbReference>
<keyword evidence="4 7" id="KW-0812">Transmembrane</keyword>
<evidence type="ECO:0000259" key="10">
    <source>
        <dbReference type="Pfam" id="PF21088"/>
    </source>
</evidence>
<dbReference type="SUPFAM" id="SSF82689">
    <property type="entry name" value="Mechanosensitive channel protein MscS (YggB), C-terminal domain"/>
    <property type="match status" value="1"/>
</dbReference>
<organism evidence="11 12">
    <name type="scientific">Candidatus Desulfolinea nitratireducens</name>
    <dbReference type="NCBI Taxonomy" id="2841698"/>
    <lineage>
        <taxon>Bacteria</taxon>
        <taxon>Bacillati</taxon>
        <taxon>Chloroflexota</taxon>
        <taxon>Anaerolineae</taxon>
        <taxon>Anaerolineales</taxon>
        <taxon>Anaerolineales incertae sedis</taxon>
        <taxon>Candidatus Desulfolinea</taxon>
    </lineage>
</organism>
<comment type="similarity">
    <text evidence="2">Belongs to the MscS (TC 1.A.23) family.</text>
</comment>
<dbReference type="Pfam" id="PF21082">
    <property type="entry name" value="MS_channel_3rd"/>
    <property type="match status" value="1"/>
</dbReference>
<dbReference type="AlphaFoldDB" id="A0A8J6NGS8"/>
<dbReference type="Gene3D" id="3.30.70.100">
    <property type="match status" value="1"/>
</dbReference>
<dbReference type="InterPro" id="IPR049142">
    <property type="entry name" value="MS_channel_1st"/>
</dbReference>
<evidence type="ECO:0000256" key="7">
    <source>
        <dbReference type="SAM" id="Phobius"/>
    </source>
</evidence>
<protein>
    <submittedName>
        <fullName evidence="11">Mechanosensitive ion channel</fullName>
    </submittedName>
</protein>
<evidence type="ECO:0000313" key="12">
    <source>
        <dbReference type="Proteomes" id="UP000614469"/>
    </source>
</evidence>
<keyword evidence="5 7" id="KW-1133">Transmembrane helix</keyword>
<dbReference type="SUPFAM" id="SSF82861">
    <property type="entry name" value="Mechanosensitive channel protein MscS (YggB), transmembrane region"/>
    <property type="match status" value="1"/>
</dbReference>
<evidence type="ECO:0000259" key="8">
    <source>
        <dbReference type="Pfam" id="PF00924"/>
    </source>
</evidence>
<feature type="domain" description="Mechanosensitive ion channel MscS" evidence="8">
    <location>
        <begin position="75"/>
        <end position="141"/>
    </location>
</feature>
<dbReference type="InterPro" id="IPR023408">
    <property type="entry name" value="MscS_beta-dom_sf"/>
</dbReference>
<dbReference type="InterPro" id="IPR011066">
    <property type="entry name" value="MscS_channel_C_sf"/>
</dbReference>
<dbReference type="PANTHER" id="PTHR30221">
    <property type="entry name" value="SMALL-CONDUCTANCE MECHANOSENSITIVE CHANNEL"/>
    <property type="match status" value="1"/>
</dbReference>